<sequence length="85" mass="9629">MHSIESEIRVSREVFSVLLSHPHPYSMCVTACKNDSDAMFSQIWVCSPKKLWCCSNMAAPIKAFSKNVFLDFAKRFCGLVIAQLK</sequence>
<dbReference type="AlphaFoldDB" id="A0AAD5NCB7"/>
<keyword evidence="2" id="KW-1185">Reference proteome</keyword>
<dbReference type="EMBL" id="JAHQIW010005321">
    <property type="protein sequence ID" value="KAJ1365644.1"/>
    <property type="molecule type" value="Genomic_DNA"/>
</dbReference>
<reference evidence="1" key="1">
    <citation type="submission" date="2021-06" db="EMBL/GenBank/DDBJ databases">
        <title>Parelaphostrongylus tenuis whole genome reference sequence.</title>
        <authorList>
            <person name="Garwood T.J."/>
            <person name="Larsen P.A."/>
            <person name="Fountain-Jones N.M."/>
            <person name="Garbe J.R."/>
            <person name="Macchietto M.G."/>
            <person name="Kania S.A."/>
            <person name="Gerhold R.W."/>
            <person name="Richards J.E."/>
            <person name="Wolf T.M."/>
        </authorList>
    </citation>
    <scope>NUCLEOTIDE SEQUENCE</scope>
    <source>
        <strain evidence="1">MNPRO001-30</strain>
        <tissue evidence="1">Meninges</tissue>
    </source>
</reference>
<protein>
    <submittedName>
        <fullName evidence="1">Uncharacterized protein</fullName>
    </submittedName>
</protein>
<evidence type="ECO:0000313" key="1">
    <source>
        <dbReference type="EMBL" id="KAJ1365644.1"/>
    </source>
</evidence>
<organism evidence="1 2">
    <name type="scientific">Parelaphostrongylus tenuis</name>
    <name type="common">Meningeal worm</name>
    <dbReference type="NCBI Taxonomy" id="148309"/>
    <lineage>
        <taxon>Eukaryota</taxon>
        <taxon>Metazoa</taxon>
        <taxon>Ecdysozoa</taxon>
        <taxon>Nematoda</taxon>
        <taxon>Chromadorea</taxon>
        <taxon>Rhabditida</taxon>
        <taxon>Rhabditina</taxon>
        <taxon>Rhabditomorpha</taxon>
        <taxon>Strongyloidea</taxon>
        <taxon>Metastrongylidae</taxon>
        <taxon>Parelaphostrongylus</taxon>
    </lineage>
</organism>
<name>A0AAD5NCB7_PARTN</name>
<proteinExistence type="predicted"/>
<accession>A0AAD5NCB7</accession>
<evidence type="ECO:0000313" key="2">
    <source>
        <dbReference type="Proteomes" id="UP001196413"/>
    </source>
</evidence>
<dbReference type="Proteomes" id="UP001196413">
    <property type="component" value="Unassembled WGS sequence"/>
</dbReference>
<gene>
    <name evidence="1" type="ORF">KIN20_026042</name>
</gene>
<comment type="caution">
    <text evidence="1">The sequence shown here is derived from an EMBL/GenBank/DDBJ whole genome shotgun (WGS) entry which is preliminary data.</text>
</comment>